<keyword evidence="3" id="KW-1185">Reference proteome</keyword>
<gene>
    <name evidence="2" type="ORF">H0235_016719</name>
</gene>
<proteinExistence type="predicted"/>
<name>A0A834K0P9_VESPE</name>
<comment type="caution">
    <text evidence="2">The sequence shown here is derived from an EMBL/GenBank/DDBJ whole genome shotgun (WGS) entry which is preliminary data.</text>
</comment>
<dbReference type="AlphaFoldDB" id="A0A834K0P9"/>
<evidence type="ECO:0000313" key="3">
    <source>
        <dbReference type="Proteomes" id="UP000600918"/>
    </source>
</evidence>
<evidence type="ECO:0000313" key="2">
    <source>
        <dbReference type="EMBL" id="KAF7397182.1"/>
    </source>
</evidence>
<evidence type="ECO:0000256" key="1">
    <source>
        <dbReference type="SAM" id="MobiDB-lite"/>
    </source>
</evidence>
<sequence length="78" mass="9051">MMNSMTVKVDQKKIKLNYGTNDNKIIKEENVQEFSESEFENILNLCKRRCARMLSNSKDENESILQDHQNEIAVNGNS</sequence>
<protein>
    <submittedName>
        <fullName evidence="2">Uncharacterized protein</fullName>
    </submittedName>
</protein>
<dbReference type="EMBL" id="JACSDY010000020">
    <property type="protein sequence ID" value="KAF7397182.1"/>
    <property type="molecule type" value="Genomic_DNA"/>
</dbReference>
<reference evidence="2" key="1">
    <citation type="journal article" date="2020" name="G3 (Bethesda)">
        <title>High-Quality Assemblies for Three Invasive Social Wasps from the &lt;i&gt;Vespula&lt;/i&gt; Genus.</title>
        <authorList>
            <person name="Harrop T.W.R."/>
            <person name="Guhlin J."/>
            <person name="McLaughlin G.M."/>
            <person name="Permina E."/>
            <person name="Stockwell P."/>
            <person name="Gilligan J."/>
            <person name="Le Lec M.F."/>
            <person name="Gruber M.A.M."/>
            <person name="Quinn O."/>
            <person name="Lovegrove M."/>
            <person name="Duncan E.J."/>
            <person name="Remnant E.J."/>
            <person name="Van Eeckhoven J."/>
            <person name="Graham B."/>
            <person name="Knapp R.A."/>
            <person name="Langford K.W."/>
            <person name="Kronenberg Z."/>
            <person name="Press M.O."/>
            <person name="Eacker S.M."/>
            <person name="Wilson-Rankin E.E."/>
            <person name="Purcell J."/>
            <person name="Lester P.J."/>
            <person name="Dearden P.K."/>
        </authorList>
    </citation>
    <scope>NUCLEOTIDE SEQUENCE</scope>
    <source>
        <strain evidence="2">Volc-1</strain>
    </source>
</reference>
<accession>A0A834K0P9</accession>
<organism evidence="2 3">
    <name type="scientific">Vespula pensylvanica</name>
    <name type="common">Western yellow jacket</name>
    <name type="synonym">Wasp</name>
    <dbReference type="NCBI Taxonomy" id="30213"/>
    <lineage>
        <taxon>Eukaryota</taxon>
        <taxon>Metazoa</taxon>
        <taxon>Ecdysozoa</taxon>
        <taxon>Arthropoda</taxon>
        <taxon>Hexapoda</taxon>
        <taxon>Insecta</taxon>
        <taxon>Pterygota</taxon>
        <taxon>Neoptera</taxon>
        <taxon>Endopterygota</taxon>
        <taxon>Hymenoptera</taxon>
        <taxon>Apocrita</taxon>
        <taxon>Aculeata</taxon>
        <taxon>Vespoidea</taxon>
        <taxon>Vespidae</taxon>
        <taxon>Vespinae</taxon>
        <taxon>Vespula</taxon>
    </lineage>
</organism>
<dbReference type="Proteomes" id="UP000600918">
    <property type="component" value="Unassembled WGS sequence"/>
</dbReference>
<feature type="region of interest" description="Disordered" evidence="1">
    <location>
        <begin position="59"/>
        <end position="78"/>
    </location>
</feature>